<dbReference type="GO" id="GO:0005737">
    <property type="term" value="C:cytoplasm"/>
    <property type="evidence" value="ECO:0007669"/>
    <property type="project" value="UniProtKB-SubCell"/>
</dbReference>
<dbReference type="PANTHER" id="PTHR11579:SF0">
    <property type="entry name" value="PROTEIN-L-ISOASPARTATE(D-ASPARTATE) O-METHYLTRANSFERASE"/>
    <property type="match status" value="1"/>
</dbReference>
<evidence type="ECO:0000256" key="4">
    <source>
        <dbReference type="ARBA" id="ARBA00022603"/>
    </source>
</evidence>
<dbReference type="NCBIfam" id="TIGR00080">
    <property type="entry name" value="pimt"/>
    <property type="match status" value="1"/>
</dbReference>
<dbReference type="GO" id="GO:0004719">
    <property type="term" value="F:protein-L-isoaspartate (D-aspartate) O-methyltransferase activity"/>
    <property type="evidence" value="ECO:0007669"/>
    <property type="project" value="UniProtKB-UniRule"/>
</dbReference>
<comment type="caution">
    <text evidence="8">The sequence shown here is derived from an EMBL/GenBank/DDBJ whole genome shotgun (WGS) entry which is preliminary data.</text>
</comment>
<dbReference type="NCBIfam" id="NF001453">
    <property type="entry name" value="PRK00312.1"/>
    <property type="match status" value="1"/>
</dbReference>
<comment type="function">
    <text evidence="7">Catalyzes the methyl esterification of L-isoaspartyl residues in peptides and proteins that result from spontaneous decomposition of normal L-aspartyl and L-asparaginyl residues. It plays a role in the repair and/or degradation of damaged proteins.</text>
</comment>
<evidence type="ECO:0000256" key="7">
    <source>
        <dbReference type="HAMAP-Rule" id="MF_00090"/>
    </source>
</evidence>
<proteinExistence type="inferred from homology"/>
<evidence type="ECO:0000313" key="8">
    <source>
        <dbReference type="EMBL" id="HGG93110.1"/>
    </source>
</evidence>
<dbReference type="EC" id="2.1.1.77" evidence="7"/>
<keyword evidence="5 7" id="KW-0808">Transferase</keyword>
<keyword evidence="4 7" id="KW-0489">Methyltransferase</keyword>
<dbReference type="AlphaFoldDB" id="A0A7C4EJT7"/>
<protein>
    <recommendedName>
        <fullName evidence="7">Protein-L-isoaspartate O-methyltransferase</fullName>
        <ecNumber evidence="7">2.1.1.77</ecNumber>
    </recommendedName>
    <alternativeName>
        <fullName evidence="7">L-isoaspartyl protein carboxyl methyltransferase</fullName>
    </alternativeName>
    <alternativeName>
        <fullName evidence="7">Protein L-isoaspartyl methyltransferase</fullName>
    </alternativeName>
    <alternativeName>
        <fullName evidence="7">Protein-beta-aspartate methyltransferase</fullName>
        <shortName evidence="7">PIMT</shortName>
    </alternativeName>
</protein>
<dbReference type="CDD" id="cd02440">
    <property type="entry name" value="AdoMet_MTases"/>
    <property type="match status" value="1"/>
</dbReference>
<evidence type="ECO:0000256" key="5">
    <source>
        <dbReference type="ARBA" id="ARBA00022679"/>
    </source>
</evidence>
<name>A0A7C4EJT7_9BACT</name>
<dbReference type="Pfam" id="PF01135">
    <property type="entry name" value="PCMT"/>
    <property type="match status" value="1"/>
</dbReference>
<dbReference type="HAMAP" id="MF_00090">
    <property type="entry name" value="PIMT"/>
    <property type="match status" value="1"/>
</dbReference>
<dbReference type="InterPro" id="IPR029063">
    <property type="entry name" value="SAM-dependent_MTases_sf"/>
</dbReference>
<evidence type="ECO:0000256" key="6">
    <source>
        <dbReference type="ARBA" id="ARBA00022691"/>
    </source>
</evidence>
<dbReference type="InterPro" id="IPR000682">
    <property type="entry name" value="PCMT"/>
</dbReference>
<organism evidence="8">
    <name type="scientific">Fundidesulfovibrio putealis</name>
    <dbReference type="NCBI Taxonomy" id="270496"/>
    <lineage>
        <taxon>Bacteria</taxon>
        <taxon>Pseudomonadati</taxon>
        <taxon>Thermodesulfobacteriota</taxon>
        <taxon>Desulfovibrionia</taxon>
        <taxon>Desulfovibrionales</taxon>
        <taxon>Desulfovibrionaceae</taxon>
        <taxon>Fundidesulfovibrio</taxon>
    </lineage>
</organism>
<dbReference type="GO" id="GO:0030091">
    <property type="term" value="P:protein repair"/>
    <property type="evidence" value="ECO:0007669"/>
    <property type="project" value="UniProtKB-UniRule"/>
</dbReference>
<sequence length="214" mass="23545">MEIDPKRSRERMVRDQIMARGVTATRVLSVMRKVPRHLFVEEALKPQAYEDHPLPIGSGQTISQPYVVALMTQALDVQPGMKVLEIGTGSGYQTAVLAELDAVVYSVERVPELHMRAKNRLAAMGYGKVHLKLDDGTLGWPDAAPFDRILVTAGGPAIPQPYIEQLADPGLLVIPVGPERRSQQLVVLRKRDGKIARKSLGDVAFVDLVGQHGW</sequence>
<dbReference type="GO" id="GO:0032259">
    <property type="term" value="P:methylation"/>
    <property type="evidence" value="ECO:0007669"/>
    <property type="project" value="UniProtKB-KW"/>
</dbReference>
<keyword evidence="6 7" id="KW-0949">S-adenosyl-L-methionine</keyword>
<evidence type="ECO:0000256" key="1">
    <source>
        <dbReference type="ARBA" id="ARBA00004496"/>
    </source>
</evidence>
<evidence type="ECO:0000256" key="3">
    <source>
        <dbReference type="ARBA" id="ARBA00022490"/>
    </source>
</evidence>
<comment type="catalytic activity">
    <reaction evidence="7">
        <text>[protein]-L-isoaspartate + S-adenosyl-L-methionine = [protein]-L-isoaspartate alpha-methyl ester + S-adenosyl-L-homocysteine</text>
        <dbReference type="Rhea" id="RHEA:12705"/>
        <dbReference type="Rhea" id="RHEA-COMP:12143"/>
        <dbReference type="Rhea" id="RHEA-COMP:12144"/>
        <dbReference type="ChEBI" id="CHEBI:57856"/>
        <dbReference type="ChEBI" id="CHEBI:59789"/>
        <dbReference type="ChEBI" id="CHEBI:90596"/>
        <dbReference type="ChEBI" id="CHEBI:90598"/>
        <dbReference type="EC" id="2.1.1.77"/>
    </reaction>
</comment>
<dbReference type="PROSITE" id="PS01279">
    <property type="entry name" value="PCMT"/>
    <property type="match status" value="1"/>
</dbReference>
<dbReference type="EMBL" id="DSRP01000638">
    <property type="protein sequence ID" value="HGG93110.1"/>
    <property type="molecule type" value="Genomic_DNA"/>
</dbReference>
<gene>
    <name evidence="7" type="primary">pcm</name>
    <name evidence="8" type="ORF">ENR59_09205</name>
</gene>
<dbReference type="SUPFAM" id="SSF53335">
    <property type="entry name" value="S-adenosyl-L-methionine-dependent methyltransferases"/>
    <property type="match status" value="1"/>
</dbReference>
<keyword evidence="3 7" id="KW-0963">Cytoplasm</keyword>
<comment type="subcellular location">
    <subcellularLocation>
        <location evidence="1 7">Cytoplasm</location>
    </subcellularLocation>
</comment>
<comment type="similarity">
    <text evidence="2 7">Belongs to the methyltransferase superfamily. L-isoaspartyl/D-aspartyl protein methyltransferase family.</text>
</comment>
<reference evidence="8" key="1">
    <citation type="journal article" date="2020" name="mSystems">
        <title>Genome- and Community-Level Interaction Insights into Carbon Utilization and Element Cycling Functions of Hydrothermarchaeota in Hydrothermal Sediment.</title>
        <authorList>
            <person name="Zhou Z."/>
            <person name="Liu Y."/>
            <person name="Xu W."/>
            <person name="Pan J."/>
            <person name="Luo Z.H."/>
            <person name="Li M."/>
        </authorList>
    </citation>
    <scope>NUCLEOTIDE SEQUENCE [LARGE SCALE GENOMIC DNA]</scope>
    <source>
        <strain evidence="8">SpSt-413</strain>
    </source>
</reference>
<feature type="active site" evidence="7">
    <location>
        <position position="63"/>
    </location>
</feature>
<dbReference type="FunFam" id="3.40.50.150:FF:000010">
    <property type="entry name" value="Protein-L-isoaspartate O-methyltransferase"/>
    <property type="match status" value="1"/>
</dbReference>
<dbReference type="PANTHER" id="PTHR11579">
    <property type="entry name" value="PROTEIN-L-ISOASPARTATE O-METHYLTRANSFERASE"/>
    <property type="match status" value="1"/>
</dbReference>
<evidence type="ECO:0000256" key="2">
    <source>
        <dbReference type="ARBA" id="ARBA00005369"/>
    </source>
</evidence>
<accession>A0A7C4EJT7</accession>
<dbReference type="Gene3D" id="3.40.50.150">
    <property type="entry name" value="Vaccinia Virus protein VP39"/>
    <property type="match status" value="1"/>
</dbReference>